<feature type="chain" id="PRO_5044711511" evidence="1">
    <location>
        <begin position="29"/>
        <end position="89"/>
    </location>
</feature>
<dbReference type="AlphaFoldDB" id="A0AAP0PH68"/>
<gene>
    <name evidence="2" type="ORF">Sjap_004646</name>
    <name evidence="3" type="ORF">Sjap_004647</name>
</gene>
<dbReference type="EMBL" id="JBBNAE010000002">
    <property type="protein sequence ID" value="KAK9144744.1"/>
    <property type="molecule type" value="Genomic_DNA"/>
</dbReference>
<name>A0AAP0PH68_9MAGN</name>
<organism evidence="2 4">
    <name type="scientific">Stephania japonica</name>
    <dbReference type="NCBI Taxonomy" id="461633"/>
    <lineage>
        <taxon>Eukaryota</taxon>
        <taxon>Viridiplantae</taxon>
        <taxon>Streptophyta</taxon>
        <taxon>Embryophyta</taxon>
        <taxon>Tracheophyta</taxon>
        <taxon>Spermatophyta</taxon>
        <taxon>Magnoliopsida</taxon>
        <taxon>Ranunculales</taxon>
        <taxon>Menispermaceae</taxon>
        <taxon>Menispermoideae</taxon>
        <taxon>Cissampelideae</taxon>
        <taxon>Stephania</taxon>
    </lineage>
</organism>
<accession>A0AAP0PH68</accession>
<protein>
    <submittedName>
        <fullName evidence="2">Uncharacterized protein</fullName>
    </submittedName>
</protein>
<dbReference type="EMBL" id="JBBNAE010000002">
    <property type="protein sequence ID" value="KAK9144743.1"/>
    <property type="molecule type" value="Genomic_DNA"/>
</dbReference>
<dbReference type="Proteomes" id="UP001417504">
    <property type="component" value="Unassembled WGS sequence"/>
</dbReference>
<keyword evidence="1" id="KW-0732">Signal</keyword>
<sequence length="89" mass="9210">MATSPQKVLLILGALFVAFLVLSANAYALPDNAIPILKKEETKEAKSVVEKKINNIGEARKMLGVKVNAGIDSTLLCSLAGGGIGVICG</sequence>
<evidence type="ECO:0000313" key="2">
    <source>
        <dbReference type="EMBL" id="KAK9144743.1"/>
    </source>
</evidence>
<keyword evidence="4" id="KW-1185">Reference proteome</keyword>
<evidence type="ECO:0000313" key="3">
    <source>
        <dbReference type="EMBL" id="KAK9144744.1"/>
    </source>
</evidence>
<reference evidence="2 4" key="1">
    <citation type="submission" date="2024-01" db="EMBL/GenBank/DDBJ databases">
        <title>Genome assemblies of Stephania.</title>
        <authorList>
            <person name="Yang L."/>
        </authorList>
    </citation>
    <scope>NUCLEOTIDE SEQUENCE [LARGE SCALE GENOMIC DNA]</scope>
    <source>
        <strain evidence="2">QJT</strain>
        <tissue evidence="2">Leaf</tissue>
    </source>
</reference>
<comment type="caution">
    <text evidence="2">The sequence shown here is derived from an EMBL/GenBank/DDBJ whole genome shotgun (WGS) entry which is preliminary data.</text>
</comment>
<evidence type="ECO:0000313" key="4">
    <source>
        <dbReference type="Proteomes" id="UP001417504"/>
    </source>
</evidence>
<feature type="signal peptide" evidence="1">
    <location>
        <begin position="1"/>
        <end position="28"/>
    </location>
</feature>
<evidence type="ECO:0000256" key="1">
    <source>
        <dbReference type="SAM" id="SignalP"/>
    </source>
</evidence>
<proteinExistence type="predicted"/>